<feature type="region of interest" description="Disordered" evidence="1">
    <location>
        <begin position="38"/>
        <end position="57"/>
    </location>
</feature>
<dbReference type="SUPFAM" id="SSF51055">
    <property type="entry name" value="Carbohydrate binding domain"/>
    <property type="match status" value="1"/>
</dbReference>
<reference evidence="3" key="1">
    <citation type="journal article" date="2019" name="Int. J. Syst. Evol. Microbiol.">
        <title>The Global Catalogue of Microorganisms (GCM) 10K type strain sequencing project: providing services to taxonomists for standard genome sequencing and annotation.</title>
        <authorList>
            <consortium name="The Broad Institute Genomics Platform"/>
            <consortium name="The Broad Institute Genome Sequencing Center for Infectious Disease"/>
            <person name="Wu L."/>
            <person name="Ma J."/>
        </authorList>
    </citation>
    <scope>NUCLEOTIDE SEQUENCE [LARGE SCALE GENOMIC DNA]</scope>
    <source>
        <strain evidence="3">NBRC 111146</strain>
    </source>
</reference>
<proteinExistence type="predicted"/>
<accession>A0ABQ6ELX2</accession>
<organism evidence="2 3">
    <name type="scientific">Vibrio algivorus</name>
    <dbReference type="NCBI Taxonomy" id="1667024"/>
    <lineage>
        <taxon>Bacteria</taxon>
        <taxon>Pseudomonadati</taxon>
        <taxon>Pseudomonadota</taxon>
        <taxon>Gammaproteobacteria</taxon>
        <taxon>Vibrionales</taxon>
        <taxon>Vibrionaceae</taxon>
        <taxon>Vibrio</taxon>
    </lineage>
</organism>
<evidence type="ECO:0000256" key="1">
    <source>
        <dbReference type="SAM" id="MobiDB-lite"/>
    </source>
</evidence>
<name>A0ABQ6ELX2_9VIBR</name>
<protein>
    <recommendedName>
        <fullName evidence="4">DUF1524 domain-containing protein</fullName>
    </recommendedName>
</protein>
<evidence type="ECO:0000313" key="2">
    <source>
        <dbReference type="EMBL" id="GLT13771.1"/>
    </source>
</evidence>
<gene>
    <name evidence="2" type="ORF">GCM10007931_07450</name>
</gene>
<sequence>MVVINDNYYLASWWNKNEYPETSSAWRHLTNINFDDKESPKLGHGDSTIEGSDADDNGIRDDYEISVRKSYPDEEIVNVALSASHEWKTLLQVSLKEDMVITKKYASDSFSNLIALNRCFIEIKKNDPSFDSPTKLYFNTLERALEKRSAENKLFDVLSNDLSGIKTSDTPCVNLTLVK</sequence>
<dbReference type="Proteomes" id="UP001157156">
    <property type="component" value="Unassembled WGS sequence"/>
</dbReference>
<comment type="caution">
    <text evidence="2">The sequence shown here is derived from an EMBL/GenBank/DDBJ whole genome shotgun (WGS) entry which is preliminary data.</text>
</comment>
<dbReference type="InterPro" id="IPR036573">
    <property type="entry name" value="CBM_sf_5/12"/>
</dbReference>
<evidence type="ECO:0008006" key="4">
    <source>
        <dbReference type="Google" id="ProtNLM"/>
    </source>
</evidence>
<dbReference type="RefSeq" id="WP_089124156.1">
    <property type="nucleotide sequence ID" value="NZ_BSPV01000003.1"/>
</dbReference>
<evidence type="ECO:0000313" key="3">
    <source>
        <dbReference type="Proteomes" id="UP001157156"/>
    </source>
</evidence>
<dbReference type="EMBL" id="BSPV01000003">
    <property type="protein sequence ID" value="GLT13771.1"/>
    <property type="molecule type" value="Genomic_DNA"/>
</dbReference>
<keyword evidence="3" id="KW-1185">Reference proteome</keyword>